<keyword evidence="1" id="KW-0732">Signal</keyword>
<name>A0A1M5EB95_9ALTE</name>
<evidence type="ECO:0000313" key="3">
    <source>
        <dbReference type="Proteomes" id="UP000184520"/>
    </source>
</evidence>
<keyword evidence="3" id="KW-1185">Reference proteome</keyword>
<evidence type="ECO:0008006" key="4">
    <source>
        <dbReference type="Google" id="ProtNLM"/>
    </source>
</evidence>
<sequence>MKGKFNAMLVIIFGLCFCASAQAADKVRENVDYVYVSAYSVKSGHYEEVKDIILNNLIPAYKAAKLPVPTVYFMLTGGVQLTIIFPNPRGPITLSFEETMEQQAFRSALVDIVGSKDDAMKMLKRISELVTDVEYNLAFKHK</sequence>
<evidence type="ECO:0000313" key="2">
    <source>
        <dbReference type="EMBL" id="SHF76414.1"/>
    </source>
</evidence>
<gene>
    <name evidence="2" type="ORF">SAMN05216361_0323</name>
</gene>
<reference evidence="3" key="1">
    <citation type="submission" date="2016-11" db="EMBL/GenBank/DDBJ databases">
        <authorList>
            <person name="Varghese N."/>
            <person name="Submissions S."/>
        </authorList>
    </citation>
    <scope>NUCLEOTIDE SEQUENCE [LARGE SCALE GENOMIC DNA]</scope>
    <source>
        <strain evidence="3">CGMCC 1.8995</strain>
    </source>
</reference>
<feature type="signal peptide" evidence="1">
    <location>
        <begin position="1"/>
        <end position="23"/>
    </location>
</feature>
<organism evidence="2 3">
    <name type="scientific">Marisediminitalea aggregata</name>
    <dbReference type="NCBI Taxonomy" id="634436"/>
    <lineage>
        <taxon>Bacteria</taxon>
        <taxon>Pseudomonadati</taxon>
        <taxon>Pseudomonadota</taxon>
        <taxon>Gammaproteobacteria</taxon>
        <taxon>Alteromonadales</taxon>
        <taxon>Alteromonadaceae</taxon>
        <taxon>Marisediminitalea</taxon>
    </lineage>
</organism>
<evidence type="ECO:0000256" key="1">
    <source>
        <dbReference type="SAM" id="SignalP"/>
    </source>
</evidence>
<proteinExistence type="predicted"/>
<dbReference type="AlphaFoldDB" id="A0A1M5EB95"/>
<protein>
    <recommendedName>
        <fullName evidence="4">DUF302 domain-containing protein</fullName>
    </recommendedName>
</protein>
<dbReference type="STRING" id="634436.SAMN05216361_0323"/>
<dbReference type="RefSeq" id="WP_073316870.1">
    <property type="nucleotide sequence ID" value="NZ_FQWD01000001.1"/>
</dbReference>
<feature type="chain" id="PRO_5012793312" description="DUF302 domain-containing protein" evidence="1">
    <location>
        <begin position="24"/>
        <end position="142"/>
    </location>
</feature>
<dbReference type="EMBL" id="FQWD01000001">
    <property type="protein sequence ID" value="SHF76414.1"/>
    <property type="molecule type" value="Genomic_DNA"/>
</dbReference>
<dbReference type="Proteomes" id="UP000184520">
    <property type="component" value="Unassembled WGS sequence"/>
</dbReference>
<accession>A0A1M5EB95</accession>